<dbReference type="GO" id="GO:0016787">
    <property type="term" value="F:hydrolase activity"/>
    <property type="evidence" value="ECO:0007669"/>
    <property type="project" value="UniProtKB-KW"/>
</dbReference>
<dbReference type="AlphaFoldDB" id="A0AA40M650"/>
<evidence type="ECO:0000256" key="4">
    <source>
        <dbReference type="ARBA" id="ARBA00022741"/>
    </source>
</evidence>
<keyword evidence="8 12" id="KW-0238">DNA-binding</keyword>
<dbReference type="EMBL" id="JENW01000021">
    <property type="protein sequence ID" value="KEI17785.1"/>
    <property type="molecule type" value="Genomic_DNA"/>
</dbReference>
<evidence type="ECO:0000256" key="3">
    <source>
        <dbReference type="ARBA" id="ARBA00022705"/>
    </source>
</evidence>
<dbReference type="Pfam" id="PF00772">
    <property type="entry name" value="DnaB"/>
    <property type="match status" value="1"/>
</dbReference>
<organism evidence="14 15">
    <name type="scientific">Clostridium novyi B str. ATCC 27606</name>
    <dbReference type="NCBI Taxonomy" id="1443123"/>
    <lineage>
        <taxon>Bacteria</taxon>
        <taxon>Bacillati</taxon>
        <taxon>Bacillota</taxon>
        <taxon>Clostridia</taxon>
        <taxon>Eubacteriales</taxon>
        <taxon>Clostridiaceae</taxon>
        <taxon>Clostridium</taxon>
    </lineage>
</organism>
<comment type="catalytic activity">
    <reaction evidence="10 12">
        <text>ATP + H2O = ADP + phosphate + H(+)</text>
        <dbReference type="Rhea" id="RHEA:13065"/>
        <dbReference type="ChEBI" id="CHEBI:15377"/>
        <dbReference type="ChEBI" id="CHEBI:15378"/>
        <dbReference type="ChEBI" id="CHEBI:30616"/>
        <dbReference type="ChEBI" id="CHEBI:43474"/>
        <dbReference type="ChEBI" id="CHEBI:456216"/>
        <dbReference type="EC" id="5.6.2.3"/>
    </reaction>
</comment>
<keyword evidence="2 12" id="KW-0639">Primosome</keyword>
<dbReference type="Proteomes" id="UP000027770">
    <property type="component" value="Unassembled WGS sequence"/>
</dbReference>
<dbReference type="RefSeq" id="WP_039217398.1">
    <property type="nucleotide sequence ID" value="NZ_JENW01000021.1"/>
</dbReference>
<sequence length="443" mass="50424">MINQPLPNDRIVEMTLLSNIFNRNDIMVETVGMLKPIDFYYKSNQIIFSKMLELYTKNIPLDVITLSNNIDKELLKSIGGVTYLSEIMTCSSSTANYKTYIKLIKSLSDKRQIIISCQEALTEALENNTDTKQIIDKLENSFININKEEQQEHTVNSSELMESTVISIEEGYKRGGVIPGITTGYSSLDNATNGFNREDLFVIAARPSMGKTALTLNMINKLPQQYNAMLFELEMSKEKLGMRLLAPKILKNSRDLARGKVNDKDFEIIMRKSSEIASKNNIFINTKPNLSINEIRAEAKKVKIKYGLDIIFVDHIGKIKPDNLKLSRNDQIGQICNGLKAIAKELNVCVVILSQLNRACEQRNNKRPMLSDLRDSGNIEQDADQIVFLYRDDYYAEREGRERARPGILEILIAKNRDGEAGIIELYYNTEYQIITEKSIFNS</sequence>
<evidence type="ECO:0000256" key="12">
    <source>
        <dbReference type="RuleBase" id="RU362085"/>
    </source>
</evidence>
<dbReference type="PANTHER" id="PTHR30153">
    <property type="entry name" value="REPLICATIVE DNA HELICASE DNAB"/>
    <property type="match status" value="1"/>
</dbReference>
<dbReference type="InterPro" id="IPR036185">
    <property type="entry name" value="DNA_heli_DnaB-like_N_sf"/>
</dbReference>
<dbReference type="SUPFAM" id="SSF52540">
    <property type="entry name" value="P-loop containing nucleoside triphosphate hydrolases"/>
    <property type="match status" value="1"/>
</dbReference>
<name>A0AA40M650_CLONO</name>
<evidence type="ECO:0000313" key="14">
    <source>
        <dbReference type="EMBL" id="KEI17785.1"/>
    </source>
</evidence>
<evidence type="ECO:0000256" key="6">
    <source>
        <dbReference type="ARBA" id="ARBA00022806"/>
    </source>
</evidence>
<dbReference type="SUPFAM" id="SSF48024">
    <property type="entry name" value="N-terminal domain of DnaB helicase"/>
    <property type="match status" value="1"/>
</dbReference>
<dbReference type="InterPro" id="IPR016136">
    <property type="entry name" value="DNA_helicase_N/primase_C"/>
</dbReference>
<evidence type="ECO:0000256" key="11">
    <source>
        <dbReference type="NCBIfam" id="TIGR00665"/>
    </source>
</evidence>
<evidence type="ECO:0000256" key="2">
    <source>
        <dbReference type="ARBA" id="ARBA00022515"/>
    </source>
</evidence>
<evidence type="ECO:0000256" key="8">
    <source>
        <dbReference type="ARBA" id="ARBA00023125"/>
    </source>
</evidence>
<dbReference type="GO" id="GO:1990077">
    <property type="term" value="C:primosome complex"/>
    <property type="evidence" value="ECO:0007669"/>
    <property type="project" value="UniProtKB-UniRule"/>
</dbReference>
<keyword evidence="15" id="KW-1185">Reference proteome</keyword>
<dbReference type="CDD" id="cd00984">
    <property type="entry name" value="DnaB_C"/>
    <property type="match status" value="1"/>
</dbReference>
<comment type="caution">
    <text evidence="14">The sequence shown here is derived from an EMBL/GenBank/DDBJ whole genome shotgun (WGS) entry which is preliminary data.</text>
</comment>
<keyword evidence="5 12" id="KW-0378">Hydrolase</keyword>
<keyword evidence="4 12" id="KW-0547">Nucleotide-binding</keyword>
<dbReference type="InterPro" id="IPR007692">
    <property type="entry name" value="DNA_helicase_DnaB"/>
</dbReference>
<keyword evidence="3 12" id="KW-0235">DNA replication</keyword>
<feature type="domain" description="SF4 helicase" evidence="13">
    <location>
        <begin position="174"/>
        <end position="442"/>
    </location>
</feature>
<comment type="similarity">
    <text evidence="1 12">Belongs to the helicase family. DnaB subfamily.</text>
</comment>
<gene>
    <name evidence="14" type="ORF">Z959_05945</name>
</gene>
<dbReference type="NCBIfam" id="TIGR00665">
    <property type="entry name" value="DnaB"/>
    <property type="match status" value="1"/>
</dbReference>
<dbReference type="GO" id="GO:0006269">
    <property type="term" value="P:DNA replication, synthesis of primer"/>
    <property type="evidence" value="ECO:0007669"/>
    <property type="project" value="UniProtKB-UniRule"/>
</dbReference>
<reference evidence="14 15" key="1">
    <citation type="submission" date="2014-02" db="EMBL/GenBank/DDBJ databases">
        <title>Plasmidome dynamics in the species complex Clostridium novyi sensu lato converts strains of independent lineages into distinctly different pathogens.</title>
        <authorList>
            <person name="Skarin H."/>
            <person name="Segerman B."/>
        </authorList>
    </citation>
    <scope>NUCLEOTIDE SEQUENCE [LARGE SCALE GENOMIC DNA]</scope>
    <source>
        <strain evidence="14 15">ATCC 27606</strain>
    </source>
</reference>
<evidence type="ECO:0000256" key="7">
    <source>
        <dbReference type="ARBA" id="ARBA00022840"/>
    </source>
</evidence>
<evidence type="ECO:0000259" key="13">
    <source>
        <dbReference type="PROSITE" id="PS51199"/>
    </source>
</evidence>
<evidence type="ECO:0000313" key="15">
    <source>
        <dbReference type="Proteomes" id="UP000027770"/>
    </source>
</evidence>
<proteinExistence type="inferred from homology"/>
<dbReference type="PANTHER" id="PTHR30153:SF2">
    <property type="entry name" value="REPLICATIVE DNA HELICASE"/>
    <property type="match status" value="1"/>
</dbReference>
<evidence type="ECO:0000256" key="5">
    <source>
        <dbReference type="ARBA" id="ARBA00022801"/>
    </source>
</evidence>
<comment type="function">
    <text evidence="12">The main replicative DNA helicase, it participates in initiation and elongation during chromosome replication. Travels ahead of the DNA replisome, separating dsDNA into templates for DNA synthesis. A processive ATP-dependent 5'-3' DNA helicase it has DNA-dependent ATPase activity.</text>
</comment>
<dbReference type="Gene3D" id="3.40.50.300">
    <property type="entry name" value="P-loop containing nucleotide triphosphate hydrolases"/>
    <property type="match status" value="1"/>
</dbReference>
<dbReference type="PROSITE" id="PS51199">
    <property type="entry name" value="SF4_HELICASE"/>
    <property type="match status" value="1"/>
</dbReference>
<evidence type="ECO:0000256" key="1">
    <source>
        <dbReference type="ARBA" id="ARBA00008428"/>
    </source>
</evidence>
<dbReference type="GO" id="GO:0005829">
    <property type="term" value="C:cytosol"/>
    <property type="evidence" value="ECO:0007669"/>
    <property type="project" value="TreeGrafter"/>
</dbReference>
<dbReference type="Gene3D" id="1.10.860.10">
    <property type="entry name" value="DNAb Helicase, Chain A"/>
    <property type="match status" value="1"/>
</dbReference>
<dbReference type="GO" id="GO:0043139">
    <property type="term" value="F:5'-3' DNA helicase activity"/>
    <property type="evidence" value="ECO:0007669"/>
    <property type="project" value="UniProtKB-EC"/>
</dbReference>
<dbReference type="InterPro" id="IPR027417">
    <property type="entry name" value="P-loop_NTPase"/>
</dbReference>
<dbReference type="EC" id="5.6.2.3" evidence="11 12"/>
<keyword evidence="7 12" id="KW-0067">ATP-binding</keyword>
<dbReference type="Pfam" id="PF03796">
    <property type="entry name" value="DnaB_C"/>
    <property type="match status" value="1"/>
</dbReference>
<accession>A0AA40M650</accession>
<protein>
    <recommendedName>
        <fullName evidence="11 12">Replicative DNA helicase</fullName>
        <ecNumber evidence="11 12">5.6.2.3</ecNumber>
    </recommendedName>
</protein>
<dbReference type="GO" id="GO:0003677">
    <property type="term" value="F:DNA binding"/>
    <property type="evidence" value="ECO:0007669"/>
    <property type="project" value="UniProtKB-UniRule"/>
</dbReference>
<evidence type="ECO:0000256" key="9">
    <source>
        <dbReference type="ARBA" id="ARBA00023235"/>
    </source>
</evidence>
<dbReference type="GO" id="GO:0005524">
    <property type="term" value="F:ATP binding"/>
    <property type="evidence" value="ECO:0007669"/>
    <property type="project" value="UniProtKB-UniRule"/>
</dbReference>
<dbReference type="InterPro" id="IPR007694">
    <property type="entry name" value="DNA_helicase_DnaB-like_C"/>
</dbReference>
<dbReference type="InterPro" id="IPR007693">
    <property type="entry name" value="DNA_helicase_DnaB-like_N"/>
</dbReference>
<keyword evidence="6 12" id="KW-0347">Helicase</keyword>
<keyword evidence="9" id="KW-0413">Isomerase</keyword>
<evidence type="ECO:0000256" key="10">
    <source>
        <dbReference type="ARBA" id="ARBA00048954"/>
    </source>
</evidence>